<sequence>MYGARGADVGGSKPETNQRPFLPIVQDSATSPDEAQSALIGQLAHSVVIGEYTKHQDDSDGKHKINTPYLQQHLSTGAHASATCRATGVLKLTFTQPAKNGLKKKLAGAASSPLAAVAEIKLFNLTDSVPPWWAGTAETAARGKTVVHLEEERPEVGPCHHTPTPREAMMGLEEVVR</sequence>
<evidence type="ECO:0000313" key="3">
    <source>
        <dbReference type="Proteomes" id="UP001153269"/>
    </source>
</evidence>
<name>A0A9N7YJW1_PLEPL</name>
<accession>A0A9N7YJW1</accession>
<keyword evidence="3" id="KW-1185">Reference proteome</keyword>
<dbReference type="EMBL" id="CADEAL010001039">
    <property type="protein sequence ID" value="CAB1428313.1"/>
    <property type="molecule type" value="Genomic_DNA"/>
</dbReference>
<evidence type="ECO:0000256" key="1">
    <source>
        <dbReference type="SAM" id="MobiDB-lite"/>
    </source>
</evidence>
<protein>
    <submittedName>
        <fullName evidence="2">Uncharacterized protein</fullName>
    </submittedName>
</protein>
<proteinExistence type="predicted"/>
<feature type="region of interest" description="Disordered" evidence="1">
    <location>
        <begin position="1"/>
        <end position="21"/>
    </location>
</feature>
<dbReference type="Proteomes" id="UP001153269">
    <property type="component" value="Unassembled WGS sequence"/>
</dbReference>
<comment type="caution">
    <text evidence="2">The sequence shown here is derived from an EMBL/GenBank/DDBJ whole genome shotgun (WGS) entry which is preliminary data.</text>
</comment>
<dbReference type="AlphaFoldDB" id="A0A9N7YJW1"/>
<gene>
    <name evidence="2" type="ORF">PLEPLA_LOCUS16279</name>
</gene>
<reference evidence="2" key="1">
    <citation type="submission" date="2020-03" db="EMBL/GenBank/DDBJ databases">
        <authorList>
            <person name="Weist P."/>
        </authorList>
    </citation>
    <scope>NUCLEOTIDE SEQUENCE</scope>
</reference>
<evidence type="ECO:0000313" key="2">
    <source>
        <dbReference type="EMBL" id="CAB1428313.1"/>
    </source>
</evidence>
<organism evidence="2 3">
    <name type="scientific">Pleuronectes platessa</name>
    <name type="common">European plaice</name>
    <dbReference type="NCBI Taxonomy" id="8262"/>
    <lineage>
        <taxon>Eukaryota</taxon>
        <taxon>Metazoa</taxon>
        <taxon>Chordata</taxon>
        <taxon>Craniata</taxon>
        <taxon>Vertebrata</taxon>
        <taxon>Euteleostomi</taxon>
        <taxon>Actinopterygii</taxon>
        <taxon>Neopterygii</taxon>
        <taxon>Teleostei</taxon>
        <taxon>Neoteleostei</taxon>
        <taxon>Acanthomorphata</taxon>
        <taxon>Carangaria</taxon>
        <taxon>Pleuronectiformes</taxon>
        <taxon>Pleuronectoidei</taxon>
        <taxon>Pleuronectidae</taxon>
        <taxon>Pleuronectes</taxon>
    </lineage>
</organism>